<dbReference type="InterPro" id="IPR037293">
    <property type="entry name" value="Gal_Oxidase_central_sf"/>
</dbReference>
<sequence>MRAKTRRYRQIALVAVAAAVLLGVNVPPAFSYVQEWRHEQLINSPGYKAQYGHWDTIEVPQDNRVNSIHAVLLDNGKVLLIAGSGNKEDMFATRALKSLVYDPTTGQSRMIPVPDDMFCGGQTVLPDGRVLFAGGTQRYEKLDGAVTNAAGAMRIKNENPNGPRFLPAGTEFVAPSGQKYKSAFDVTLPPAAKTGVGKRTQVTASEEKVFVESETPGPQAVNGNRDKYTVSGLSAADSKNIYGLGEPMTLDKQDYQGTNKAYTFDPKTEAWTELPNMNQPRWYPTLTPLSDGNVLTVAGLDGVGQVLNGLSEEFNPRTNTWIDRRATLTQYFPTYPALFETEKPRQIVYTGSNAGYGPATEGRVPGFWDLDTGAFTPIPGLREPELMETSGSSWIGPVQDQRLAVVGGGGVGESPISSSRIDFLNLKDPAPHFTPGPNLAQPTRYPNLVNLPDDTTLITNGSLDYRGKGATNNHLAYTLDPATNQLTPMADPRIGRDYHTEALLLPDGRVLVAGSDPLFDDEKNTVPGTFEQRIEIFTPPYLESGAPRPTISSAPPVLTRGQTVTIPTPDASRIAKARLIRTSSATHVTTTDMRDVALDMQKTPDGVSITAPNEATIVPPGPYMLFLVDDKGVPSEAKIVDVP</sequence>
<dbReference type="Gene3D" id="2.130.10.80">
    <property type="entry name" value="Galactose oxidase/kelch, beta-propeller"/>
    <property type="match status" value="2"/>
</dbReference>
<dbReference type="InterPro" id="IPR011043">
    <property type="entry name" value="Gal_Oxase/kelch_b-propeller"/>
</dbReference>
<dbReference type="RefSeq" id="WP_246325588.1">
    <property type="nucleotide sequence ID" value="NZ_BAABHP010000021.1"/>
</dbReference>
<dbReference type="Pfam" id="PF09118">
    <property type="entry name" value="GO-like_E_set"/>
    <property type="match status" value="1"/>
</dbReference>
<protein>
    <recommendedName>
        <fullName evidence="6">Galactose oxidase</fullName>
    </recommendedName>
</protein>
<dbReference type="InterPro" id="IPR014756">
    <property type="entry name" value="Ig_E-set"/>
</dbReference>
<dbReference type="PANTHER" id="PTHR32208:SF21">
    <property type="entry name" value="LOW QUALITY PROTEIN: ALDEHYDE OXIDASE GLOX-LIKE"/>
    <property type="match status" value="1"/>
</dbReference>
<dbReference type="AlphaFoldDB" id="A0A7Y9J6M9"/>
<comment type="caution">
    <text evidence="4">The sequence shown here is derived from an EMBL/GenBank/DDBJ whole genome shotgun (WGS) entry which is preliminary data.</text>
</comment>
<feature type="domain" description="GlxA-like beta barrel" evidence="3">
    <location>
        <begin position="149"/>
        <end position="246"/>
    </location>
</feature>
<dbReference type="GO" id="GO:0005975">
    <property type="term" value="P:carbohydrate metabolic process"/>
    <property type="evidence" value="ECO:0007669"/>
    <property type="project" value="UniProtKB-ARBA"/>
</dbReference>
<gene>
    <name evidence="4" type="ORF">BJ983_002726</name>
</gene>
<dbReference type="SUPFAM" id="SSF81296">
    <property type="entry name" value="E set domains"/>
    <property type="match status" value="1"/>
</dbReference>
<evidence type="ECO:0000256" key="1">
    <source>
        <dbReference type="SAM" id="MobiDB-lite"/>
    </source>
</evidence>
<feature type="region of interest" description="Disordered" evidence="1">
    <location>
        <begin position="541"/>
        <end position="561"/>
    </location>
</feature>
<dbReference type="EMBL" id="JACCBN010000001">
    <property type="protein sequence ID" value="NYD36624.1"/>
    <property type="molecule type" value="Genomic_DNA"/>
</dbReference>
<dbReference type="SUPFAM" id="SSF50969">
    <property type="entry name" value="YVTN repeat-like/Quinoprotein amine dehydrogenase"/>
    <property type="match status" value="1"/>
</dbReference>
<dbReference type="PANTHER" id="PTHR32208">
    <property type="entry name" value="SECRETED PROTEIN-RELATED"/>
    <property type="match status" value="1"/>
</dbReference>
<accession>A0A7Y9J6M9</accession>
<proteinExistence type="predicted"/>
<evidence type="ECO:0000259" key="2">
    <source>
        <dbReference type="Pfam" id="PF09118"/>
    </source>
</evidence>
<dbReference type="InterPro" id="IPR049305">
    <property type="entry name" value="GlxA-like_b-barrel"/>
</dbReference>
<dbReference type="SUPFAM" id="SSF50965">
    <property type="entry name" value="Galactose oxidase, central domain"/>
    <property type="match status" value="1"/>
</dbReference>
<dbReference type="CDD" id="cd02851">
    <property type="entry name" value="E_set_GO_C"/>
    <property type="match status" value="1"/>
</dbReference>
<evidence type="ECO:0000313" key="5">
    <source>
        <dbReference type="Proteomes" id="UP000535890"/>
    </source>
</evidence>
<feature type="domain" description="Galactose oxidase-like Early set" evidence="2">
    <location>
        <begin position="548"/>
        <end position="642"/>
    </location>
</feature>
<dbReference type="Gene3D" id="2.60.40.10">
    <property type="entry name" value="Immunoglobulins"/>
    <property type="match status" value="1"/>
</dbReference>
<name>A0A7Y9J6M9_9PSEU</name>
<dbReference type="InterPro" id="IPR011044">
    <property type="entry name" value="Quino_amine_DH_bsu"/>
</dbReference>
<evidence type="ECO:0000259" key="3">
    <source>
        <dbReference type="Pfam" id="PF21110"/>
    </source>
</evidence>
<dbReference type="Pfam" id="PF21110">
    <property type="entry name" value="GlxA"/>
    <property type="match status" value="1"/>
</dbReference>
<reference evidence="4 5" key="1">
    <citation type="submission" date="2020-07" db="EMBL/GenBank/DDBJ databases">
        <title>Sequencing the genomes of 1000 actinobacteria strains.</title>
        <authorList>
            <person name="Klenk H.-P."/>
        </authorList>
    </citation>
    <scope>NUCLEOTIDE SEQUENCE [LARGE SCALE GENOMIC DNA]</scope>
    <source>
        <strain evidence="4 5">DSM 45772</strain>
    </source>
</reference>
<evidence type="ECO:0000313" key="4">
    <source>
        <dbReference type="EMBL" id="NYD36624.1"/>
    </source>
</evidence>
<organism evidence="4 5">
    <name type="scientific">Actinomycetospora corticicola</name>
    <dbReference type="NCBI Taxonomy" id="663602"/>
    <lineage>
        <taxon>Bacteria</taxon>
        <taxon>Bacillati</taxon>
        <taxon>Actinomycetota</taxon>
        <taxon>Actinomycetes</taxon>
        <taxon>Pseudonocardiales</taxon>
        <taxon>Pseudonocardiaceae</taxon>
        <taxon>Actinomycetospora</taxon>
    </lineage>
</organism>
<dbReference type="InterPro" id="IPR013783">
    <property type="entry name" value="Ig-like_fold"/>
</dbReference>
<dbReference type="InterPro" id="IPR015202">
    <property type="entry name" value="GO-like_E_set"/>
</dbReference>
<evidence type="ECO:0008006" key="6">
    <source>
        <dbReference type="Google" id="ProtNLM"/>
    </source>
</evidence>
<dbReference type="Proteomes" id="UP000535890">
    <property type="component" value="Unassembled WGS sequence"/>
</dbReference>
<keyword evidence="5" id="KW-1185">Reference proteome</keyword>